<evidence type="ECO:0000313" key="1">
    <source>
        <dbReference type="EMBL" id="EST41423.1"/>
    </source>
</evidence>
<dbReference type="VEuPathDB" id="GiardiaDB:SS50377_26569"/>
<dbReference type="AlphaFoldDB" id="V6LB17"/>
<dbReference type="EMBL" id="AUWU02000006">
    <property type="protein sequence ID" value="KAH0572359.1"/>
    <property type="molecule type" value="Genomic_DNA"/>
</dbReference>
<organism evidence="1">
    <name type="scientific">Spironucleus salmonicida</name>
    <dbReference type="NCBI Taxonomy" id="348837"/>
    <lineage>
        <taxon>Eukaryota</taxon>
        <taxon>Metamonada</taxon>
        <taxon>Diplomonadida</taxon>
        <taxon>Hexamitidae</taxon>
        <taxon>Hexamitinae</taxon>
        <taxon>Spironucleus</taxon>
    </lineage>
</organism>
<reference evidence="2" key="2">
    <citation type="submission" date="2020-12" db="EMBL/GenBank/DDBJ databases">
        <title>New Spironucleus salmonicida genome in near-complete chromosomes.</title>
        <authorList>
            <person name="Xu F."/>
            <person name="Kurt Z."/>
            <person name="Jimenez-Gonzalez A."/>
            <person name="Astvaldsson A."/>
            <person name="Andersson J.O."/>
            <person name="Svard S.G."/>
        </authorList>
    </citation>
    <scope>NUCLEOTIDE SEQUENCE</scope>
    <source>
        <strain evidence="2">ATCC 50377</strain>
    </source>
</reference>
<evidence type="ECO:0000313" key="3">
    <source>
        <dbReference type="Proteomes" id="UP000018208"/>
    </source>
</evidence>
<dbReference type="Proteomes" id="UP000018208">
    <property type="component" value="Unassembled WGS sequence"/>
</dbReference>
<protein>
    <submittedName>
        <fullName evidence="1">Uncharacterized protein</fullName>
    </submittedName>
</protein>
<proteinExistence type="predicted"/>
<name>V6LB17_9EUKA</name>
<accession>V6LB17</accession>
<gene>
    <name evidence="1" type="ORF">SS50377_19140</name>
    <name evidence="2" type="ORF">SS50377_26569</name>
</gene>
<reference evidence="1 2" key="1">
    <citation type="journal article" date="2014" name="PLoS Genet.">
        <title>The Genome of Spironucleus salmonicida Highlights a Fish Pathogen Adapted to Fluctuating Environments.</title>
        <authorList>
            <person name="Xu F."/>
            <person name="Jerlstrom-Hultqvist J."/>
            <person name="Einarsson E."/>
            <person name="Astvaldsson A."/>
            <person name="Svard S.G."/>
            <person name="Andersson J.O."/>
        </authorList>
    </citation>
    <scope>NUCLEOTIDE SEQUENCE</scope>
    <source>
        <strain evidence="2">ATCC 50377</strain>
    </source>
</reference>
<evidence type="ECO:0000313" key="2">
    <source>
        <dbReference type="EMBL" id="KAH0572359.1"/>
    </source>
</evidence>
<dbReference type="EMBL" id="KI546170">
    <property type="protein sequence ID" value="EST41423.1"/>
    <property type="molecule type" value="Genomic_DNA"/>
</dbReference>
<sequence length="198" mass="22523">MFKGCQKKPRQTANVEIFPVKNQPILVENYSPKPSIYNNSTQLTPLNITPKQIISKDPLVQTSYMHNLQQNAQRAVAALLKSDTIDYSSTIKTSGNVVQTYQLSHSSSQNFDIYPAEEIEYTVVRNKNVQQDNFELIKNDIKLSGKFNTLPPLKPLPNISKPVNISIQSLNQKYYSNEEREFLKSIGQDISEITNDDE</sequence>
<keyword evidence="3" id="KW-1185">Reference proteome</keyword>